<dbReference type="Proteomes" id="UP000317465">
    <property type="component" value="Chromosome"/>
</dbReference>
<accession>A0ACA8QX26</accession>
<sequence length="577" mass="62178">MKNLMKLSVVLVAAALVFSSCNCFKKMAKNRDDINLTVTPEILTLNNGIVAADINVTFPVKYFNAKAVIKVTPVIVFDGGEVAGAAKYLQGSKVDENYTVIDKKNGGNFTQHVEFPYDPRMDKCALQLRAEIKCPGGKCKEFTLVNLNTGAIPTKEQAAVLAGNDEAAKAALAKEFGLTVAYGLNTLQKDLKYSDLMAPMANNYKKVTTVVDKTDLLYAINSSVVTKKNEKKANLDAFKADVDAKLQNDRATQNIAVKGYASPDGPVKFNDKLSKSRSESGKKVVAKLLKDSGLDIDAAAYGEDWDGFKELVEKSNIKDKNLILQVLSLYNSPAERESEIKNMSSVFNELKEEVLPELRRSQIVNSTDIQGKTDAEIMAAFRNGQELTVEEYLYAAETLANGTEEQVAILTAASKKYNDARVYNNLGIAQAKAGDKAAALKSFEKAAKMDSSSEITKNLILGNLANGNTAEAKKYAKAADAQAKAAIAAAEGDYKAAAQNLDGYNEAVAQVMSNNLSAAKQAISKDNSADADYLRAVIAVKEGDLKTAEAQLKSAVSKNPKLAQKAANDINLKALNK</sequence>
<name>A0ACA8QX26_9BACT</name>
<keyword evidence="2" id="KW-1185">Reference proteome</keyword>
<protein>
    <submittedName>
        <fullName evidence="1">Uncharacterized protein</fullName>
    </submittedName>
</protein>
<reference evidence="1 2" key="1">
    <citation type="journal article" date="2020" name="Int. J. Syst. Evol. Microbiol.">
        <title>Alistipes communis sp. nov., Alistipes dispar sp. nov. and Alistipes onderdonkii subsp. vulgaris subsp. nov., isolated from human faeces, and creation of Alistipes onderdonkii subsp. onderdonkii subsp. nov.</title>
        <authorList>
            <person name="Sakamoto M."/>
            <person name="Ikeyama N."/>
            <person name="Ogata Y."/>
            <person name="Suda W."/>
            <person name="Iino T."/>
            <person name="Hattori M."/>
            <person name="Ohkuma M."/>
        </authorList>
    </citation>
    <scope>NUCLEOTIDE SEQUENCE [LARGE SCALE GENOMIC DNA]</scope>
    <source>
        <strain evidence="1 2">5CPYCFAH4</strain>
    </source>
</reference>
<gene>
    <name evidence="1" type="ORF">A5CPYCFAH4_14310</name>
</gene>
<organism evidence="1 2">
    <name type="scientific">Alistipes onderdonkii subsp. vulgaris</name>
    <dbReference type="NCBI Taxonomy" id="2585117"/>
    <lineage>
        <taxon>Bacteria</taxon>
        <taxon>Pseudomonadati</taxon>
        <taxon>Bacteroidota</taxon>
        <taxon>Bacteroidia</taxon>
        <taxon>Bacteroidales</taxon>
        <taxon>Rikenellaceae</taxon>
        <taxon>Alistipes</taxon>
    </lineage>
</organism>
<dbReference type="EMBL" id="AP019737">
    <property type="protein sequence ID" value="BBL09207.1"/>
    <property type="molecule type" value="Genomic_DNA"/>
</dbReference>
<evidence type="ECO:0000313" key="1">
    <source>
        <dbReference type="EMBL" id="BBL09207.1"/>
    </source>
</evidence>
<evidence type="ECO:0000313" key="2">
    <source>
        <dbReference type="Proteomes" id="UP000317465"/>
    </source>
</evidence>
<proteinExistence type="predicted"/>